<dbReference type="PANTHER" id="PTHR12905:SF0">
    <property type="entry name" value="CALCINEURIN-LIKE PHOSPHOESTERASE DOMAIN-CONTAINING PROTEIN"/>
    <property type="match status" value="1"/>
</dbReference>
<proteinExistence type="predicted"/>
<dbReference type="SUPFAM" id="SSF56300">
    <property type="entry name" value="Metallo-dependent phosphatases"/>
    <property type="match status" value="1"/>
</dbReference>
<protein>
    <submittedName>
        <fullName evidence="2">Metallophosphoesterase</fullName>
    </submittedName>
</protein>
<comment type="caution">
    <text evidence="2">The sequence shown here is derived from an EMBL/GenBank/DDBJ whole genome shotgun (WGS) entry which is preliminary data.</text>
</comment>
<evidence type="ECO:0000313" key="3">
    <source>
        <dbReference type="Proteomes" id="UP000769766"/>
    </source>
</evidence>
<sequence length="255" mass="28681">MQIKIVSDIHGAYDELVGQLAPDDLLILLGDYAQLVDFQTLDGVLAQAFTREEVKQVLDWLDAGERGQARRFLARFAQPDGDRFPEVSRLVAADYRRMCARIPCKTYLLYGNTDYPWLLQEALGDHLELVAAGVVEIAGTKIGLVSGAPPMTWTFDLPGVLTEEAYRDRVASLGKVDILCSHVPPRVAELAYDVVARRDEMGSQHLLDYIREMQPGWAYFGHVHHPQAYSRQVGKTQAINVGCFRFHHQIHLHTV</sequence>
<dbReference type="AlphaFoldDB" id="A0A932FVL6"/>
<reference evidence="2" key="1">
    <citation type="submission" date="2020-07" db="EMBL/GenBank/DDBJ databases">
        <title>Huge and variable diversity of episymbiotic CPR bacteria and DPANN archaea in groundwater ecosystems.</title>
        <authorList>
            <person name="He C.Y."/>
            <person name="Keren R."/>
            <person name="Whittaker M."/>
            <person name="Farag I.F."/>
            <person name="Doudna J."/>
            <person name="Cate J.H.D."/>
            <person name="Banfield J.F."/>
        </authorList>
    </citation>
    <scope>NUCLEOTIDE SEQUENCE</scope>
    <source>
        <strain evidence="2">NC_groundwater_672_Ag_B-0.1um_62_36</strain>
    </source>
</reference>
<dbReference type="Proteomes" id="UP000769766">
    <property type="component" value="Unassembled WGS sequence"/>
</dbReference>
<dbReference type="Pfam" id="PF00149">
    <property type="entry name" value="Metallophos"/>
    <property type="match status" value="1"/>
</dbReference>
<dbReference type="Gene3D" id="3.60.21.10">
    <property type="match status" value="1"/>
</dbReference>
<accession>A0A932FVL6</accession>
<gene>
    <name evidence="2" type="ORF">HYY20_01245</name>
</gene>
<feature type="domain" description="Calcineurin-like phosphoesterase" evidence="1">
    <location>
        <begin position="1"/>
        <end position="226"/>
    </location>
</feature>
<dbReference type="GO" id="GO:0016787">
    <property type="term" value="F:hydrolase activity"/>
    <property type="evidence" value="ECO:0007669"/>
    <property type="project" value="InterPro"/>
</dbReference>
<dbReference type="InterPro" id="IPR029052">
    <property type="entry name" value="Metallo-depent_PP-like"/>
</dbReference>
<dbReference type="EMBL" id="JACPRF010000035">
    <property type="protein sequence ID" value="MBI2875488.1"/>
    <property type="molecule type" value="Genomic_DNA"/>
</dbReference>
<dbReference type="InterPro" id="IPR051693">
    <property type="entry name" value="UPF0046_metallophosphoest"/>
</dbReference>
<dbReference type="GO" id="GO:0042545">
    <property type="term" value="P:cell wall modification"/>
    <property type="evidence" value="ECO:0007669"/>
    <property type="project" value="TreeGrafter"/>
</dbReference>
<dbReference type="InterPro" id="IPR004843">
    <property type="entry name" value="Calcineurin-like_PHP"/>
</dbReference>
<name>A0A932FVL6_UNCTE</name>
<dbReference type="PANTHER" id="PTHR12905">
    <property type="entry name" value="METALLOPHOSPHOESTERASE"/>
    <property type="match status" value="1"/>
</dbReference>
<evidence type="ECO:0000259" key="1">
    <source>
        <dbReference type="Pfam" id="PF00149"/>
    </source>
</evidence>
<evidence type="ECO:0000313" key="2">
    <source>
        <dbReference type="EMBL" id="MBI2875488.1"/>
    </source>
</evidence>
<organism evidence="2 3">
    <name type="scientific">Tectimicrobiota bacterium</name>
    <dbReference type="NCBI Taxonomy" id="2528274"/>
    <lineage>
        <taxon>Bacteria</taxon>
        <taxon>Pseudomonadati</taxon>
        <taxon>Nitrospinota/Tectimicrobiota group</taxon>
        <taxon>Candidatus Tectimicrobiota</taxon>
    </lineage>
</organism>